<reference evidence="1 2" key="1">
    <citation type="submission" date="2018-08" db="EMBL/GenBank/DDBJ databases">
        <title>Whole Genome Sequences of Two Pseudoalteromonas piscicida Strains, DE1-A and DE2-A, which Exhibit Strong Antibacterial Activity against Vibrio vulnificus.</title>
        <authorList>
            <person name="Richards G.P."/>
            <person name="Needleman D.S."/>
            <person name="Watson M.A."/>
            <person name="Polson S.W."/>
        </authorList>
    </citation>
    <scope>NUCLEOTIDE SEQUENCE [LARGE SCALE GENOMIC DNA]</scope>
    <source>
        <strain evidence="1 2">DE2-A</strain>
    </source>
</reference>
<proteinExistence type="predicted"/>
<organism evidence="1 2">
    <name type="scientific">Pseudoalteromonas piscicida</name>
    <dbReference type="NCBI Taxonomy" id="43662"/>
    <lineage>
        <taxon>Bacteria</taxon>
        <taxon>Pseudomonadati</taxon>
        <taxon>Pseudomonadota</taxon>
        <taxon>Gammaproteobacteria</taxon>
        <taxon>Alteromonadales</taxon>
        <taxon>Pseudoalteromonadaceae</taxon>
        <taxon>Pseudoalteromonas</taxon>
    </lineage>
</organism>
<dbReference type="AlphaFoldDB" id="A0AAD0W4W1"/>
<evidence type="ECO:0000313" key="2">
    <source>
        <dbReference type="Proteomes" id="UP000258102"/>
    </source>
</evidence>
<accession>A0AAD0W4W1</accession>
<gene>
    <name evidence="1" type="ORF">D0511_13540</name>
</gene>
<dbReference type="EMBL" id="CP031761">
    <property type="protein sequence ID" value="AXR02977.1"/>
    <property type="molecule type" value="Genomic_DNA"/>
</dbReference>
<protein>
    <submittedName>
        <fullName evidence="1">Uncharacterized protein</fullName>
    </submittedName>
</protein>
<dbReference type="RefSeq" id="WP_088530043.1">
    <property type="nucleotide sequence ID" value="NZ_CP021646.1"/>
</dbReference>
<dbReference type="KEGG" id="ppis:B1L02_04215"/>
<sequence length="69" mass="7933">MSALVVVVYICERISLKSICKEVVSKQREWTELHPIDDFKTGIFKPLESLRIRAIGLLESWSRESNANV</sequence>
<name>A0AAD0W4W1_PSEO7</name>
<evidence type="ECO:0000313" key="1">
    <source>
        <dbReference type="EMBL" id="AXR02977.1"/>
    </source>
</evidence>
<dbReference type="Proteomes" id="UP000258102">
    <property type="component" value="Chromosome 1"/>
</dbReference>